<dbReference type="PANTHER" id="PTHR44259:SF114">
    <property type="entry name" value="OS06G0707300 PROTEIN"/>
    <property type="match status" value="1"/>
</dbReference>
<dbReference type="EMBL" id="JAYWIO010000003">
    <property type="protein sequence ID" value="KAK7273076.1"/>
    <property type="molecule type" value="Genomic_DNA"/>
</dbReference>
<name>A0AAN9FEW3_CROPI</name>
<evidence type="ECO:0000259" key="2">
    <source>
        <dbReference type="Pfam" id="PF12937"/>
    </source>
</evidence>
<dbReference type="InterPro" id="IPR005174">
    <property type="entry name" value="KIB1-4_b-propeller"/>
</dbReference>
<keyword evidence="4" id="KW-1185">Reference proteome</keyword>
<dbReference type="Pfam" id="PF03478">
    <property type="entry name" value="Beta-prop_KIB1-4"/>
    <property type="match status" value="1"/>
</dbReference>
<evidence type="ECO:0008006" key="5">
    <source>
        <dbReference type="Google" id="ProtNLM"/>
    </source>
</evidence>
<proteinExistence type="predicted"/>
<dbReference type="CDD" id="cd09917">
    <property type="entry name" value="F-box_SF"/>
    <property type="match status" value="1"/>
</dbReference>
<reference evidence="3 4" key="1">
    <citation type="submission" date="2024-01" db="EMBL/GenBank/DDBJ databases">
        <title>The genomes of 5 underutilized Papilionoideae crops provide insights into root nodulation and disease resistanc.</title>
        <authorList>
            <person name="Yuan L."/>
        </authorList>
    </citation>
    <scope>NUCLEOTIDE SEQUENCE [LARGE SCALE GENOMIC DNA]</scope>
    <source>
        <strain evidence="3">ZHUSHIDOU_FW_LH</strain>
        <tissue evidence="3">Leaf</tissue>
    </source>
</reference>
<dbReference type="InterPro" id="IPR001810">
    <property type="entry name" value="F-box_dom"/>
</dbReference>
<dbReference type="InterPro" id="IPR036047">
    <property type="entry name" value="F-box-like_dom_sf"/>
</dbReference>
<dbReference type="Proteomes" id="UP001372338">
    <property type="component" value="Unassembled WGS sequence"/>
</dbReference>
<dbReference type="Gene3D" id="1.20.1280.50">
    <property type="match status" value="1"/>
</dbReference>
<dbReference type="AlphaFoldDB" id="A0AAN9FEW3"/>
<dbReference type="InterPro" id="IPR050942">
    <property type="entry name" value="F-box_BR-signaling"/>
</dbReference>
<dbReference type="Pfam" id="PF12937">
    <property type="entry name" value="F-box-like"/>
    <property type="match status" value="1"/>
</dbReference>
<sequence>MMKKNSSYAWEEFHSDLLLEIVKHLHSAEDYVRCRAVCKSWNLKLPKTPNHIRGPWLVLPLNHDTIKDEKDFYLRLPELRNTMVCGSSFGWLTSVGTDGVIQMLNPFTDVQFDLPPMSTIPDIISHRHDAKGEEYTIKHVRFMDGVNISYISDKHEVKKKHIQKVILSCPPDNNNEDFMAITIYGKLHRLAFCKFADKTWTDFSIPEPELYHDCGLEDAIFHKGYIYAIDFLARLFVFDKKTSMGIIIRDVPSPQCINITSAPLNTNYLFHDADGDLLMAIRHSHIDEIGVLKTSAFHLYKLDESVKQWIRIFSLGNYVLVVGFNSSVCMLPFPSAKGNWARNCIYYSDHIADFHGPNLGGRDVGVFNLEDGSIEELFPNSTCLYPPPLWLFSQNFIS</sequence>
<protein>
    <recommendedName>
        <fullName evidence="5">DUF295 domain-containing protein</fullName>
    </recommendedName>
</protein>
<feature type="domain" description="KIB1-4 beta-propeller" evidence="1">
    <location>
        <begin position="68"/>
        <end position="368"/>
    </location>
</feature>
<organism evidence="3 4">
    <name type="scientific">Crotalaria pallida</name>
    <name type="common">Smooth rattlebox</name>
    <name type="synonym">Crotalaria striata</name>
    <dbReference type="NCBI Taxonomy" id="3830"/>
    <lineage>
        <taxon>Eukaryota</taxon>
        <taxon>Viridiplantae</taxon>
        <taxon>Streptophyta</taxon>
        <taxon>Embryophyta</taxon>
        <taxon>Tracheophyta</taxon>
        <taxon>Spermatophyta</taxon>
        <taxon>Magnoliopsida</taxon>
        <taxon>eudicotyledons</taxon>
        <taxon>Gunneridae</taxon>
        <taxon>Pentapetalae</taxon>
        <taxon>rosids</taxon>
        <taxon>fabids</taxon>
        <taxon>Fabales</taxon>
        <taxon>Fabaceae</taxon>
        <taxon>Papilionoideae</taxon>
        <taxon>50 kb inversion clade</taxon>
        <taxon>genistoids sensu lato</taxon>
        <taxon>core genistoids</taxon>
        <taxon>Crotalarieae</taxon>
        <taxon>Crotalaria</taxon>
    </lineage>
</organism>
<comment type="caution">
    <text evidence="3">The sequence shown here is derived from an EMBL/GenBank/DDBJ whole genome shotgun (WGS) entry which is preliminary data.</text>
</comment>
<evidence type="ECO:0000313" key="3">
    <source>
        <dbReference type="EMBL" id="KAK7273076.1"/>
    </source>
</evidence>
<evidence type="ECO:0000313" key="4">
    <source>
        <dbReference type="Proteomes" id="UP001372338"/>
    </source>
</evidence>
<evidence type="ECO:0000259" key="1">
    <source>
        <dbReference type="Pfam" id="PF03478"/>
    </source>
</evidence>
<accession>A0AAN9FEW3</accession>
<gene>
    <name evidence="3" type="ORF">RIF29_14122</name>
</gene>
<dbReference type="PANTHER" id="PTHR44259">
    <property type="entry name" value="OS07G0183000 PROTEIN-RELATED"/>
    <property type="match status" value="1"/>
</dbReference>
<feature type="domain" description="F-box" evidence="2">
    <location>
        <begin position="16"/>
        <end position="42"/>
    </location>
</feature>
<dbReference type="SUPFAM" id="SSF81383">
    <property type="entry name" value="F-box domain"/>
    <property type="match status" value="1"/>
</dbReference>